<accession>A0ABV0PZ83</accession>
<feature type="non-terminal residue" evidence="1">
    <location>
        <position position="1"/>
    </location>
</feature>
<dbReference type="EMBL" id="JAHRIO010091213">
    <property type="protein sequence ID" value="MEQ2188557.1"/>
    <property type="molecule type" value="Genomic_DNA"/>
</dbReference>
<gene>
    <name evidence="1" type="ORF">GOODEAATRI_016311</name>
</gene>
<keyword evidence="2" id="KW-1185">Reference proteome</keyword>
<evidence type="ECO:0000313" key="2">
    <source>
        <dbReference type="Proteomes" id="UP001476798"/>
    </source>
</evidence>
<reference evidence="1 2" key="1">
    <citation type="submission" date="2021-06" db="EMBL/GenBank/DDBJ databases">
        <authorList>
            <person name="Palmer J.M."/>
        </authorList>
    </citation>
    <scope>NUCLEOTIDE SEQUENCE [LARGE SCALE GENOMIC DNA]</scope>
    <source>
        <strain evidence="1 2">GA_2019</strain>
        <tissue evidence="1">Muscle</tissue>
    </source>
</reference>
<evidence type="ECO:0008006" key="3">
    <source>
        <dbReference type="Google" id="ProtNLM"/>
    </source>
</evidence>
<sequence length="89" mass="9924">LWVDLALQRLHKLLFLQTGCRLENTEGSSVVPGELFGSTELEVLERTAPVSRIRQQLGDHGRSQTSCPVWAAQSGRHFPRPSGGHRAHR</sequence>
<evidence type="ECO:0000313" key="1">
    <source>
        <dbReference type="EMBL" id="MEQ2188557.1"/>
    </source>
</evidence>
<protein>
    <recommendedName>
        <fullName evidence="3">MHC class I antigen</fullName>
    </recommendedName>
</protein>
<comment type="caution">
    <text evidence="1">The sequence shown here is derived from an EMBL/GenBank/DDBJ whole genome shotgun (WGS) entry which is preliminary data.</text>
</comment>
<dbReference type="Proteomes" id="UP001476798">
    <property type="component" value="Unassembled WGS sequence"/>
</dbReference>
<organism evidence="1 2">
    <name type="scientific">Goodea atripinnis</name>
    <dbReference type="NCBI Taxonomy" id="208336"/>
    <lineage>
        <taxon>Eukaryota</taxon>
        <taxon>Metazoa</taxon>
        <taxon>Chordata</taxon>
        <taxon>Craniata</taxon>
        <taxon>Vertebrata</taxon>
        <taxon>Euteleostomi</taxon>
        <taxon>Actinopterygii</taxon>
        <taxon>Neopterygii</taxon>
        <taxon>Teleostei</taxon>
        <taxon>Neoteleostei</taxon>
        <taxon>Acanthomorphata</taxon>
        <taxon>Ovalentaria</taxon>
        <taxon>Atherinomorphae</taxon>
        <taxon>Cyprinodontiformes</taxon>
        <taxon>Goodeidae</taxon>
        <taxon>Goodea</taxon>
    </lineage>
</organism>
<name>A0ABV0PZ83_9TELE</name>
<proteinExistence type="predicted"/>